<reference evidence="5 6" key="1">
    <citation type="journal article" date="2017" name="BMC Genomics">
        <title>Genomic analysis of methanogenic archaea reveals a shift towards energy conservation.</title>
        <authorList>
            <person name="Gilmore S.P."/>
            <person name="Henske J.K."/>
            <person name="Sexton J.A."/>
            <person name="Solomon K.V."/>
            <person name="Seppala S."/>
            <person name="Yoo J.I."/>
            <person name="Huyett L.M."/>
            <person name="Pressman A."/>
            <person name="Cogan J.Z."/>
            <person name="Kivenson V."/>
            <person name="Peng X."/>
            <person name="Tan Y."/>
            <person name="Valentine D.L."/>
            <person name="O'Malley M.A."/>
        </authorList>
    </citation>
    <scope>NUCLEOTIDE SEQUENCE [LARGE SCALE GENOMIC DNA]</scope>
    <source>
        <strain evidence="5 6">M.o.H.</strain>
    </source>
</reference>
<dbReference type="Proteomes" id="UP000217784">
    <property type="component" value="Unassembled WGS sequence"/>
</dbReference>
<evidence type="ECO:0000259" key="4">
    <source>
        <dbReference type="Pfam" id="PF13290"/>
    </source>
</evidence>
<feature type="domain" description="GH29D-like beta-sandwich" evidence="4">
    <location>
        <begin position="646"/>
        <end position="710"/>
    </location>
</feature>
<feature type="compositionally biased region" description="Low complexity" evidence="2">
    <location>
        <begin position="401"/>
        <end position="417"/>
    </location>
</feature>
<dbReference type="Pfam" id="PF13205">
    <property type="entry name" value="Big_5"/>
    <property type="match status" value="1"/>
</dbReference>
<dbReference type="Pfam" id="PF13290">
    <property type="entry name" value="CHB_HEX_C_1"/>
    <property type="match status" value="4"/>
</dbReference>
<keyword evidence="1" id="KW-0732">Signal</keyword>
<evidence type="ECO:0000256" key="2">
    <source>
        <dbReference type="SAM" id="MobiDB-lite"/>
    </source>
</evidence>
<feature type="domain" description="GH29D-like beta-sandwich" evidence="4">
    <location>
        <begin position="474"/>
        <end position="533"/>
    </location>
</feature>
<protein>
    <submittedName>
        <fullName evidence="5">Uncharacterized protein</fullName>
    </submittedName>
</protein>
<dbReference type="InterPro" id="IPR059177">
    <property type="entry name" value="GH29D-like_dom"/>
</dbReference>
<organism evidence="5 6">
    <name type="scientific">Methanobacterium bryantii</name>
    <dbReference type="NCBI Taxonomy" id="2161"/>
    <lineage>
        <taxon>Archaea</taxon>
        <taxon>Methanobacteriati</taxon>
        <taxon>Methanobacteriota</taxon>
        <taxon>Methanomada group</taxon>
        <taxon>Methanobacteria</taxon>
        <taxon>Methanobacteriales</taxon>
        <taxon>Methanobacteriaceae</taxon>
        <taxon>Methanobacterium</taxon>
    </lineage>
</organism>
<feature type="domain" description="GH29D-like beta-sandwich" evidence="4">
    <location>
        <begin position="386"/>
        <end position="457"/>
    </location>
</feature>
<dbReference type="InterPro" id="IPR018975">
    <property type="entry name" value="Pseudomurein-binding_repeat"/>
</dbReference>
<accession>A0A2A2H632</accession>
<feature type="domain" description="GH29D-like beta-sandwich" evidence="4">
    <location>
        <begin position="559"/>
        <end position="629"/>
    </location>
</feature>
<evidence type="ECO:0000256" key="1">
    <source>
        <dbReference type="ARBA" id="ARBA00022729"/>
    </source>
</evidence>
<evidence type="ECO:0000259" key="3">
    <source>
        <dbReference type="Pfam" id="PF13205"/>
    </source>
</evidence>
<gene>
    <name evidence="5" type="ORF">ASJ80_11035</name>
</gene>
<evidence type="ECO:0000313" key="5">
    <source>
        <dbReference type="EMBL" id="PAV04837.1"/>
    </source>
</evidence>
<comment type="caution">
    <text evidence="5">The sequence shown here is derived from an EMBL/GenBank/DDBJ whole genome shotgun (WGS) entry which is preliminary data.</text>
</comment>
<dbReference type="AlphaFoldDB" id="A0A2A2H632"/>
<dbReference type="Pfam" id="PF09373">
    <property type="entry name" value="PMBR"/>
    <property type="match status" value="2"/>
</dbReference>
<sequence length="821" mass="89548">MLILFILAFFITVSTVSAASVTPNQVANSSTAVKNYVDTNHKLPGSVNISGNNVNMSNYLGVSTSAVLNINKGSNTAIAIKSFGKAVSPSETIKTQTISKAEYLDMANRVRSYMDKNGRAPNYVTQTSTGKTIRYESMIYMFSQVLNYYNTNKVLPNSVTVKSWATVTSNPNIIGKTSYGYVEKKIYGNKSSNQTIVVIIGMHPQENGIHTAIYNAITSKSSQLTKRYVLYYIHVTKDANDYSKGRMNGQLLGQKFIVPDVSKEHPMLVVDNHENHGTQSGYKYYRFLYPISKTTTTTTYANKIISQMKLINSKASKLVIYTPPNPTSPQYVTEPIKNKGITTIIYETYLSDSAAQKAVDANALIDALDSFDKPADTKSPNVTVNPAGGLFNTHQTITLTTKDPDSSTTTTYYTTDGSDPKTSTTHTVYTAPITLSSNTTLKFAAVDPANHWSPVYTENYIINSAIPLVTADIAGGAYKTPQTVTLTTTCPDGSTTTYYTTNGSDPTTSGTVYSGPIQIDSTTGLLFAAFNNLYRNWGPVSSQIYIIDSTAPTAGVNQPGGTYNISKSVALAAYDDQDPNPTIYYTTDGSDPKTSSKRVKYTSPINISSTTTLKFYAVDKAGNEADVSTETYIIDKTAPTASANIKGGTYNTAKNITLKMNEAGNIYYTTNGTTPTASSKLYTAPIAITSTTTLKFIAIDKLGNKSPVYTEKYTIDKTAPKITSTNPKNKATRYSRTAAITIKFSENIKASTNWSKIYIKNMKTGKIAAITKKISGNTLTLKMNLKRYGYTWYQVYIPYYAVKDAAGNNLAKSYVFKFKTG</sequence>
<keyword evidence="6" id="KW-1185">Reference proteome</keyword>
<feature type="region of interest" description="Disordered" evidence="2">
    <location>
        <begin position="401"/>
        <end position="423"/>
    </location>
</feature>
<feature type="domain" description="SbsA Ig-like" evidence="3">
    <location>
        <begin position="716"/>
        <end position="820"/>
    </location>
</feature>
<evidence type="ECO:0000313" key="6">
    <source>
        <dbReference type="Proteomes" id="UP000217784"/>
    </source>
</evidence>
<proteinExistence type="predicted"/>
<dbReference type="InterPro" id="IPR032812">
    <property type="entry name" value="SbsA_Ig"/>
</dbReference>
<name>A0A2A2H632_METBR</name>
<dbReference type="EMBL" id="LMVM01000012">
    <property type="protein sequence ID" value="PAV04837.1"/>
    <property type="molecule type" value="Genomic_DNA"/>
</dbReference>